<feature type="region of interest" description="Disordered" evidence="4">
    <location>
        <begin position="1"/>
        <end position="38"/>
    </location>
</feature>
<dbReference type="Pfam" id="PF01584">
    <property type="entry name" value="CheW"/>
    <property type="match status" value="3"/>
</dbReference>
<evidence type="ECO:0000256" key="2">
    <source>
        <dbReference type="ARBA" id="ARBA00021483"/>
    </source>
</evidence>
<evidence type="ECO:0000256" key="1">
    <source>
        <dbReference type="ARBA" id="ARBA00004496"/>
    </source>
</evidence>
<dbReference type="GO" id="GO:0007165">
    <property type="term" value="P:signal transduction"/>
    <property type="evidence" value="ECO:0007669"/>
    <property type="project" value="InterPro"/>
</dbReference>
<dbReference type="PANTHER" id="PTHR22617">
    <property type="entry name" value="CHEMOTAXIS SENSOR HISTIDINE KINASE-RELATED"/>
    <property type="match status" value="1"/>
</dbReference>
<dbReference type="Gene3D" id="2.30.30.40">
    <property type="entry name" value="SH3 Domains"/>
    <property type="match status" value="3"/>
</dbReference>
<gene>
    <name evidence="6" type="ORF">GH815_14125</name>
</gene>
<evidence type="ECO:0000313" key="6">
    <source>
        <dbReference type="EMBL" id="MRH22131.1"/>
    </source>
</evidence>
<dbReference type="InterPro" id="IPR036061">
    <property type="entry name" value="CheW-like_dom_sf"/>
</dbReference>
<sequence>MARKRPVGEAESLAADAATPETVAETQAAGTGTGAQGDEADLGELRQFVTFFMGKECFALPMDRVLEIIRVPQVVQVPLTPSGFEGLANLRGAILPIMDLRRTVGLEPRPVDDASRTIVVDCGRPVGLIVDRVSQVVGFALDRIETPEANATFAAGGIEGLLDGVVKDADGVGLIQILDASRAVLSASVPVTGAGPGGATTVRAGAQTEDESGDDALTQFVNLVVDGQEYAFDITEVDEIVRPPDTIFEVPQTASHVLGMIDLRGRLLPIVSLRGLFGLPDLPVSETNRILVLHVAATGEPEARVGLVVDNVREVLTVSRKDQVAVSALISRGGIDRIGTMCRLEGGKRLVGVLSGHTLFQDGAIRAAMAEAAASEIRDEESDAMAEDSDRTGATGGETGDETQLVVYQLADQEYGVEIGAVREIIRVPSELRKVPGAPAWVAGIITLRGAVLPVVTMRTRFGLPDAGRCDRQRIMVLARAGTVTGFIVDSVSEVLRLSRGLIEPAPDLSAEQRTLIGNVANLDGGRRIIQILDATALLASHGADGLDATDMAMSA</sequence>
<dbReference type="SUPFAM" id="SSF50341">
    <property type="entry name" value="CheW-like"/>
    <property type="match status" value="3"/>
</dbReference>
<feature type="domain" description="CheW-like" evidence="5">
    <location>
        <begin position="402"/>
        <end position="544"/>
    </location>
</feature>
<evidence type="ECO:0000313" key="7">
    <source>
        <dbReference type="Proteomes" id="UP000466730"/>
    </source>
</evidence>
<protein>
    <recommendedName>
        <fullName evidence="2">Chemotaxis protein CheW</fullName>
    </recommendedName>
</protein>
<feature type="compositionally biased region" description="Acidic residues" evidence="4">
    <location>
        <begin position="378"/>
        <end position="387"/>
    </location>
</feature>
<dbReference type="PANTHER" id="PTHR22617:SF45">
    <property type="entry name" value="CHEMOTAXIS PROTEIN CHEW"/>
    <property type="match status" value="1"/>
</dbReference>
<name>A0A844B7B1_9RHOB</name>
<dbReference type="EMBL" id="WJPO01000024">
    <property type="protein sequence ID" value="MRH22131.1"/>
    <property type="molecule type" value="Genomic_DNA"/>
</dbReference>
<evidence type="ECO:0000259" key="5">
    <source>
        <dbReference type="PROSITE" id="PS50851"/>
    </source>
</evidence>
<comment type="caution">
    <text evidence="6">The sequence shown here is derived from an EMBL/GenBank/DDBJ whole genome shotgun (WGS) entry which is preliminary data.</text>
</comment>
<dbReference type="InterPro" id="IPR002545">
    <property type="entry name" value="CheW-lke_dom"/>
</dbReference>
<feature type="domain" description="CheW-like" evidence="5">
    <location>
        <begin position="217"/>
        <end position="365"/>
    </location>
</feature>
<dbReference type="AlphaFoldDB" id="A0A844B7B1"/>
<dbReference type="RefSeq" id="WP_153749413.1">
    <property type="nucleotide sequence ID" value="NZ_BAAADI010000045.1"/>
</dbReference>
<dbReference type="SMART" id="SM00260">
    <property type="entry name" value="CheW"/>
    <property type="match status" value="3"/>
</dbReference>
<feature type="domain" description="CheW-like" evidence="5">
    <location>
        <begin position="45"/>
        <end position="189"/>
    </location>
</feature>
<accession>A0A844B7B1</accession>
<reference evidence="6 7" key="1">
    <citation type="submission" date="2019-11" db="EMBL/GenBank/DDBJ databases">
        <title>Draft Whole-Genome sequence of the marine photosynthetic bacterium Rhodovulum strictum DSM 11289.</title>
        <authorList>
            <person name="Kyndt J.A."/>
            <person name="Meyer T.E."/>
        </authorList>
    </citation>
    <scope>NUCLEOTIDE SEQUENCE [LARGE SCALE GENOMIC DNA]</scope>
    <source>
        <strain evidence="6 7">DSM 11289</strain>
    </source>
</reference>
<organism evidence="6 7">
    <name type="scientific">Rhodovulum strictum</name>
    <dbReference type="NCBI Taxonomy" id="58314"/>
    <lineage>
        <taxon>Bacteria</taxon>
        <taxon>Pseudomonadati</taxon>
        <taxon>Pseudomonadota</taxon>
        <taxon>Alphaproteobacteria</taxon>
        <taxon>Rhodobacterales</taxon>
        <taxon>Paracoccaceae</taxon>
        <taxon>Rhodovulum</taxon>
    </lineage>
</organism>
<dbReference type="Proteomes" id="UP000466730">
    <property type="component" value="Unassembled WGS sequence"/>
</dbReference>
<evidence type="ECO:0000256" key="3">
    <source>
        <dbReference type="ARBA" id="ARBA00022490"/>
    </source>
</evidence>
<dbReference type="InterPro" id="IPR039315">
    <property type="entry name" value="CheW"/>
</dbReference>
<dbReference type="Gene3D" id="2.40.50.180">
    <property type="entry name" value="CheA-289, Domain 4"/>
    <property type="match status" value="3"/>
</dbReference>
<keyword evidence="3" id="KW-0963">Cytoplasm</keyword>
<keyword evidence="7" id="KW-1185">Reference proteome</keyword>
<proteinExistence type="predicted"/>
<evidence type="ECO:0000256" key="4">
    <source>
        <dbReference type="SAM" id="MobiDB-lite"/>
    </source>
</evidence>
<dbReference type="PROSITE" id="PS50851">
    <property type="entry name" value="CHEW"/>
    <property type="match status" value="3"/>
</dbReference>
<dbReference type="GO" id="GO:0006935">
    <property type="term" value="P:chemotaxis"/>
    <property type="evidence" value="ECO:0007669"/>
    <property type="project" value="InterPro"/>
</dbReference>
<dbReference type="GO" id="GO:0005829">
    <property type="term" value="C:cytosol"/>
    <property type="evidence" value="ECO:0007669"/>
    <property type="project" value="TreeGrafter"/>
</dbReference>
<comment type="subcellular location">
    <subcellularLocation>
        <location evidence="1">Cytoplasm</location>
    </subcellularLocation>
</comment>
<feature type="region of interest" description="Disordered" evidence="4">
    <location>
        <begin position="376"/>
        <end position="399"/>
    </location>
</feature>
<dbReference type="OrthoDB" id="3291462at2"/>